<keyword evidence="3" id="KW-1185">Reference proteome</keyword>
<evidence type="ECO:0000259" key="1">
    <source>
        <dbReference type="PROSITE" id="PS50846"/>
    </source>
</evidence>
<evidence type="ECO:0000313" key="3">
    <source>
        <dbReference type="Proteomes" id="UP001466331"/>
    </source>
</evidence>
<dbReference type="InterPro" id="IPR036163">
    <property type="entry name" value="HMA_dom_sf"/>
</dbReference>
<dbReference type="RefSeq" id="WP_420069554.1">
    <property type="nucleotide sequence ID" value="NZ_JBCHKQ010000002.1"/>
</dbReference>
<dbReference type="PROSITE" id="PS50846">
    <property type="entry name" value="HMA_2"/>
    <property type="match status" value="1"/>
</dbReference>
<dbReference type="Proteomes" id="UP001466331">
    <property type="component" value="Unassembled WGS sequence"/>
</dbReference>
<evidence type="ECO:0000313" key="2">
    <source>
        <dbReference type="EMBL" id="MEM5948108.1"/>
    </source>
</evidence>
<proteinExistence type="predicted"/>
<dbReference type="InterPro" id="IPR006121">
    <property type="entry name" value="HMA_dom"/>
</dbReference>
<organism evidence="2 3">
    <name type="scientific">Rarispira pelagica</name>
    <dbReference type="NCBI Taxonomy" id="3141764"/>
    <lineage>
        <taxon>Bacteria</taxon>
        <taxon>Pseudomonadati</taxon>
        <taxon>Spirochaetota</taxon>
        <taxon>Spirochaetia</taxon>
        <taxon>Winmispirales</taxon>
        <taxon>Winmispiraceae</taxon>
        <taxon>Rarispira</taxon>
    </lineage>
</organism>
<dbReference type="SUPFAM" id="SSF55008">
    <property type="entry name" value="HMA, heavy metal-associated domain"/>
    <property type="match status" value="1"/>
</dbReference>
<dbReference type="EMBL" id="JBCHKQ010000002">
    <property type="protein sequence ID" value="MEM5948108.1"/>
    <property type="molecule type" value="Genomic_DNA"/>
</dbReference>
<gene>
    <name evidence="2" type="ORF">WKV44_06100</name>
</gene>
<comment type="caution">
    <text evidence="2">The sequence shown here is derived from an EMBL/GenBank/DDBJ whole genome shotgun (WGS) entry which is preliminary data.</text>
</comment>
<protein>
    <submittedName>
        <fullName evidence="2">Cation transporter</fullName>
    </submittedName>
</protein>
<dbReference type="Pfam" id="PF00403">
    <property type="entry name" value="HMA"/>
    <property type="match status" value="1"/>
</dbReference>
<dbReference type="Gene3D" id="3.30.70.100">
    <property type="match status" value="1"/>
</dbReference>
<dbReference type="CDD" id="cd00371">
    <property type="entry name" value="HMA"/>
    <property type="match status" value="1"/>
</dbReference>
<reference evidence="2 3" key="1">
    <citation type="submission" date="2024-03" db="EMBL/GenBank/DDBJ databases">
        <title>Ignisphaera cupida sp. nov., a hyperthermophilic hydrolytic archaeon from a hot spring of Kamchatka, and proposal of Ignisphaeraceae fam. nov.</title>
        <authorList>
            <person name="Podosokorskaya O.A."/>
            <person name="Elcheninov A.G."/>
            <person name="Maltseva A.I."/>
            <person name="Zayulina K.S."/>
            <person name="Novikov A."/>
            <person name="Merkel A.Y."/>
        </authorList>
    </citation>
    <scope>NUCLEOTIDE SEQUENCE [LARGE SCALE GENOMIC DNA]</scope>
    <source>
        <strain evidence="2 3">38H-sp</strain>
    </source>
</reference>
<sequence length="65" mass="7008">MEKTITIDGMSCQHCVMHIKQALSSLGLEVVNVEIGKATVKASDTISDRDIKNAIEDAGYTVKSL</sequence>
<feature type="domain" description="HMA" evidence="1">
    <location>
        <begin position="1"/>
        <end position="63"/>
    </location>
</feature>
<accession>A0ABU9UBS2</accession>
<name>A0ABU9UBS2_9SPIR</name>